<evidence type="ECO:0000313" key="1">
    <source>
        <dbReference type="EMBL" id="SVB81830.1"/>
    </source>
</evidence>
<proteinExistence type="predicted"/>
<gene>
    <name evidence="1" type="ORF">METZ01_LOCUS234684</name>
</gene>
<organism evidence="1">
    <name type="scientific">marine metagenome</name>
    <dbReference type="NCBI Taxonomy" id="408172"/>
    <lineage>
        <taxon>unclassified sequences</taxon>
        <taxon>metagenomes</taxon>
        <taxon>ecological metagenomes</taxon>
    </lineage>
</organism>
<accession>A0A382H3H2</accession>
<sequence length="92" mass="10389">MFHKDCKQALSTYIASTDSDVLCSKGLLTHFGFVECTCVLLQRDHSEDTGNVVDIISELSSDDYPLPSKAHPGLYIPLILARLWRAFFYLHL</sequence>
<protein>
    <submittedName>
        <fullName evidence="1">Uncharacterized protein</fullName>
    </submittedName>
</protein>
<reference evidence="1" key="1">
    <citation type="submission" date="2018-05" db="EMBL/GenBank/DDBJ databases">
        <authorList>
            <person name="Lanie J.A."/>
            <person name="Ng W.-L."/>
            <person name="Kazmierczak K.M."/>
            <person name="Andrzejewski T.M."/>
            <person name="Davidsen T.M."/>
            <person name="Wayne K.J."/>
            <person name="Tettelin H."/>
            <person name="Glass J.I."/>
            <person name="Rusch D."/>
            <person name="Podicherti R."/>
            <person name="Tsui H.-C.T."/>
            <person name="Winkler M.E."/>
        </authorList>
    </citation>
    <scope>NUCLEOTIDE SEQUENCE</scope>
</reference>
<dbReference type="AlphaFoldDB" id="A0A382H3H2"/>
<dbReference type="EMBL" id="UINC01058959">
    <property type="protein sequence ID" value="SVB81830.1"/>
    <property type="molecule type" value="Genomic_DNA"/>
</dbReference>
<name>A0A382H3H2_9ZZZZ</name>